<evidence type="ECO:0000313" key="7">
    <source>
        <dbReference type="EMBL" id="KAK8876725.1"/>
    </source>
</evidence>
<comment type="subcellular location">
    <subcellularLocation>
        <location evidence="2">Endoplasmic reticulum</location>
    </subcellularLocation>
    <subcellularLocation>
        <location evidence="3">Membrane</location>
    </subcellularLocation>
    <subcellularLocation>
        <location evidence="1">Mitochondrion</location>
    </subcellularLocation>
</comment>
<dbReference type="InterPro" id="IPR029058">
    <property type="entry name" value="AB_hydrolase_fold"/>
</dbReference>
<dbReference type="SUPFAM" id="SSF53474">
    <property type="entry name" value="alpha/beta-Hydrolases"/>
    <property type="match status" value="1"/>
</dbReference>
<dbReference type="EMBL" id="JAPCWZ010000002">
    <property type="protein sequence ID" value="KAK8876725.1"/>
    <property type="molecule type" value="Genomic_DNA"/>
</dbReference>
<keyword evidence="6" id="KW-0472">Membrane</keyword>
<dbReference type="Proteomes" id="UP001390339">
    <property type="component" value="Unassembled WGS sequence"/>
</dbReference>
<keyword evidence="8" id="KW-1185">Reference proteome</keyword>
<keyword evidence="5" id="KW-0496">Mitochondrion</keyword>
<evidence type="ECO:0000256" key="3">
    <source>
        <dbReference type="ARBA" id="ARBA00004370"/>
    </source>
</evidence>
<proteinExistence type="predicted"/>
<name>A0ABR2JFK8_9PEZI</name>
<reference evidence="7 8" key="1">
    <citation type="journal article" date="2024" name="IMA Fungus">
        <title>Apiospora arundinis, a panoply of carbohydrate-active enzymes and secondary metabolites.</title>
        <authorList>
            <person name="Sorensen T."/>
            <person name="Petersen C."/>
            <person name="Muurmann A.T."/>
            <person name="Christiansen J.V."/>
            <person name="Brundto M.L."/>
            <person name="Overgaard C.K."/>
            <person name="Boysen A.T."/>
            <person name="Wollenberg R.D."/>
            <person name="Larsen T.O."/>
            <person name="Sorensen J.L."/>
            <person name="Nielsen K.L."/>
            <person name="Sondergaard T.E."/>
        </authorList>
    </citation>
    <scope>NUCLEOTIDE SEQUENCE [LARGE SCALE GENOMIC DNA]</scope>
    <source>
        <strain evidence="7 8">AAU 773</strain>
    </source>
</reference>
<evidence type="ECO:0000256" key="2">
    <source>
        <dbReference type="ARBA" id="ARBA00004240"/>
    </source>
</evidence>
<keyword evidence="4" id="KW-0256">Endoplasmic reticulum</keyword>
<evidence type="ECO:0000313" key="8">
    <source>
        <dbReference type="Proteomes" id="UP001390339"/>
    </source>
</evidence>
<gene>
    <name evidence="7" type="ORF">PGQ11_001671</name>
</gene>
<evidence type="ECO:0000256" key="4">
    <source>
        <dbReference type="ARBA" id="ARBA00022824"/>
    </source>
</evidence>
<dbReference type="InterPro" id="IPR052374">
    <property type="entry name" value="SERAC1"/>
</dbReference>
<dbReference type="PANTHER" id="PTHR48182:SF2">
    <property type="entry name" value="PROTEIN SERAC1"/>
    <property type="match status" value="1"/>
</dbReference>
<evidence type="ECO:0000256" key="1">
    <source>
        <dbReference type="ARBA" id="ARBA00004173"/>
    </source>
</evidence>
<organism evidence="7 8">
    <name type="scientific">Apiospora arundinis</name>
    <dbReference type="NCBI Taxonomy" id="335852"/>
    <lineage>
        <taxon>Eukaryota</taxon>
        <taxon>Fungi</taxon>
        <taxon>Dikarya</taxon>
        <taxon>Ascomycota</taxon>
        <taxon>Pezizomycotina</taxon>
        <taxon>Sordariomycetes</taxon>
        <taxon>Xylariomycetidae</taxon>
        <taxon>Amphisphaeriales</taxon>
        <taxon>Apiosporaceae</taxon>
        <taxon>Apiospora</taxon>
    </lineage>
</organism>
<protein>
    <submittedName>
        <fullName evidence="7">Protein SERAC1</fullName>
    </submittedName>
</protein>
<evidence type="ECO:0000256" key="5">
    <source>
        <dbReference type="ARBA" id="ARBA00023128"/>
    </source>
</evidence>
<dbReference type="PANTHER" id="PTHR48182">
    <property type="entry name" value="PROTEIN SERAC1"/>
    <property type="match status" value="1"/>
</dbReference>
<comment type="caution">
    <text evidence="7">The sequence shown here is derived from an EMBL/GenBank/DDBJ whole genome shotgun (WGS) entry which is preliminary data.</text>
</comment>
<sequence length="407" mass="44655">MESHARLTTYSPACFSPPSPATLLWKEDFLHREVCPTDRLKASRFVSENSMTFLSRRSWTSSTKSVETVVADDDAASTSKYGIKTLYEPSEEAVADVVFVHGLKGDRDRTWTAPGSDTSWIETLLPLELPDCHILSYGYDSNPVSMRGVVSSNTIGNHAKNFLSLLSSHRAQSRSIDRPIILVAHSMGGLMCEDALLESQNSPETHLRVILECTSGILFLGTPHSGSGLATSAERLAKLIGLIKNTNPKILAVLRSDSEVLSRIQDAFHTMLRSRACDGFDPINISCCYEELPMAGIGEVVPKTSAILPGYTAIGIRSNHRDMVRFSSPDDPGFLSITGELKRWIDDLRSPDQKLQNIARARSFPARERTAMRDGSESSGITIWGNVIQSNVVNGSQTVNGNMYFGD</sequence>
<dbReference type="Gene3D" id="3.40.50.1820">
    <property type="entry name" value="alpha/beta hydrolase"/>
    <property type="match status" value="1"/>
</dbReference>
<accession>A0ABR2JFK8</accession>
<evidence type="ECO:0000256" key="6">
    <source>
        <dbReference type="ARBA" id="ARBA00023136"/>
    </source>
</evidence>